<dbReference type="EC" id="7.1.1.2" evidence="2 8"/>
<dbReference type="InterPro" id="IPR001750">
    <property type="entry name" value="ND/Mrp_TM"/>
</dbReference>
<evidence type="ECO:0000313" key="11">
    <source>
        <dbReference type="EMBL" id="AAC09516.2"/>
    </source>
</evidence>
<comment type="catalytic activity">
    <reaction evidence="7 8">
        <text>a ubiquinone + NADH + 5 H(+)(in) = a ubiquinol + NAD(+) + 4 H(+)(out)</text>
        <dbReference type="Rhea" id="RHEA:29091"/>
        <dbReference type="Rhea" id="RHEA-COMP:9565"/>
        <dbReference type="Rhea" id="RHEA-COMP:9566"/>
        <dbReference type="ChEBI" id="CHEBI:15378"/>
        <dbReference type="ChEBI" id="CHEBI:16389"/>
        <dbReference type="ChEBI" id="CHEBI:17976"/>
        <dbReference type="ChEBI" id="CHEBI:57540"/>
        <dbReference type="ChEBI" id="CHEBI:57945"/>
        <dbReference type="EC" id="7.1.1.2"/>
    </reaction>
</comment>
<keyword evidence="6 8" id="KW-0472">Membrane</keyword>
<dbReference type="GO" id="GO:0016020">
    <property type="term" value="C:membrane"/>
    <property type="evidence" value="ECO:0007669"/>
    <property type="project" value="UniProtKB-SubCell"/>
</dbReference>
<dbReference type="InterPro" id="IPR001516">
    <property type="entry name" value="Proton_antipo_N"/>
</dbReference>
<keyword evidence="8 11" id="KW-0496">Mitochondrion</keyword>
<feature type="transmembrane region" description="Helical" evidence="8">
    <location>
        <begin position="240"/>
        <end position="261"/>
    </location>
</feature>
<keyword evidence="8" id="KW-0830">Ubiquinone</keyword>
<feature type="transmembrane region" description="Helical" evidence="8">
    <location>
        <begin position="51"/>
        <end position="74"/>
    </location>
</feature>
<dbReference type="EMBL" id="U23045">
    <property type="protein sequence ID" value="AAC09516.2"/>
    <property type="molecule type" value="Genomic_DNA"/>
</dbReference>
<evidence type="ECO:0000256" key="3">
    <source>
        <dbReference type="ARBA" id="ARBA00021096"/>
    </source>
</evidence>
<organism evidence="11">
    <name type="scientific">Cepaea nemoralis</name>
    <name type="common">Banded wood snail</name>
    <dbReference type="NCBI Taxonomy" id="28835"/>
    <lineage>
        <taxon>Eukaryota</taxon>
        <taxon>Metazoa</taxon>
        <taxon>Spiralia</taxon>
        <taxon>Lophotrochozoa</taxon>
        <taxon>Mollusca</taxon>
        <taxon>Gastropoda</taxon>
        <taxon>Heterobranchia</taxon>
        <taxon>Euthyneura</taxon>
        <taxon>Panpulmonata</taxon>
        <taxon>Eupulmonata</taxon>
        <taxon>Stylommatophora</taxon>
        <taxon>Helicina</taxon>
        <taxon>Helicoidea</taxon>
        <taxon>Helicidae</taxon>
        <taxon>Cepaea</taxon>
    </lineage>
</organism>
<evidence type="ECO:0000256" key="6">
    <source>
        <dbReference type="ARBA" id="ARBA00023136"/>
    </source>
</evidence>
<dbReference type="GO" id="GO:0008137">
    <property type="term" value="F:NADH dehydrogenase (ubiquinone) activity"/>
    <property type="evidence" value="ECO:0007669"/>
    <property type="project" value="UniProtKB-EC"/>
</dbReference>
<dbReference type="PANTHER" id="PTHR42829:SF2">
    <property type="entry name" value="NADH-UBIQUINONE OXIDOREDUCTASE CHAIN 5"/>
    <property type="match status" value="1"/>
</dbReference>
<evidence type="ECO:0000256" key="8">
    <source>
        <dbReference type="RuleBase" id="RU003404"/>
    </source>
</evidence>
<feature type="domain" description="NADH:quinone oxidoreductase/Mrp antiporter transmembrane" evidence="9">
    <location>
        <begin position="106"/>
        <end position="385"/>
    </location>
</feature>
<dbReference type="GO" id="GO:0042773">
    <property type="term" value="P:ATP synthesis coupled electron transport"/>
    <property type="evidence" value="ECO:0007669"/>
    <property type="project" value="InterPro"/>
</dbReference>
<comment type="similarity">
    <text evidence="8">Belongs to the complex I subunit 5 family.</text>
</comment>
<comment type="subcellular location">
    <subcellularLocation>
        <location evidence="1">Membrane</location>
        <topology evidence="1">Multi-pass membrane protein</topology>
    </subcellularLocation>
</comment>
<dbReference type="Pfam" id="PF00662">
    <property type="entry name" value="Proton_antipo_N"/>
    <property type="match status" value="1"/>
</dbReference>
<evidence type="ECO:0000256" key="2">
    <source>
        <dbReference type="ARBA" id="ARBA00012944"/>
    </source>
</evidence>
<feature type="transmembrane region" description="Helical" evidence="8">
    <location>
        <begin position="268"/>
        <end position="290"/>
    </location>
</feature>
<dbReference type="Pfam" id="PF00361">
    <property type="entry name" value="Proton_antipo_M"/>
    <property type="match status" value="1"/>
</dbReference>
<sequence>MWFWHYQRLTSALFVFSGLSAAACFYFFLAPRIIASYDIYSQSCSIFSSSAVIDATSVSFSAVVGFIASCVLMFSRHYMASDIYYYRFTWSILLSFVISMQLLIFSNSLFLLLMGWDGLVFRRLPDHMLSERWKAARPSFLTLMVNRIGDALIMCSMFAVIFSGTALMSYFSSATRISVSFLYLVAAMTKSAQYPFSAWLPAAMACPTPVSALVHPSTLVTAGVYLLVRMCLSYDMPPSLCSLLLLVGSVTSLIGGVCAVYENDLKKLIALSTLSQLGVMVFSLGLGMYSLALLHLFTHAMFKALLFLAPSGVVLLHVGGTQDMRLMGSITGKSPLLLVFLNVSSLSLAGFPFLSAYYSKHAILASMWASNSNLLAVLLMVVSMFLSSVYMFRMLKILNWGVRGSSAVTAPQLSFYFYVPLILLMLGSCFAGWGLTILSANCSSKPCANMFSLCFATSPAFGHRGGYLEALKSRWQVVLMQYYILHVPISHTLVGHVMPECGLMFMPSSKVDLNHQHTYLRAVGFMRYCSTRSLWPLSSLQIAPFFVGAGGLMAWCWYFLM</sequence>
<reference evidence="11" key="2">
    <citation type="journal article" date="1997" name="Genetics">
        <title>Evolution of pulmonate gastropod mitochondrial genomes: comparisons of gene organizations of Euhadra, Cepaea and Albinaria and implications of unusual tRNA secondary structures.</title>
        <authorList>
            <person name="Yamazaki N."/>
            <person name="Ueshima R."/>
            <person name="Terrett J.A."/>
            <person name="Yokobori S."/>
            <person name="Kaifu M."/>
            <person name="Segawa R."/>
            <person name="Kobayashi T."/>
            <person name="Numachi K."/>
            <person name="Ueda T."/>
            <person name="Nishikawa K."/>
            <person name="Watanabe K."/>
            <person name="Thomas R.H."/>
        </authorList>
    </citation>
    <scope>NUCLEOTIDE SEQUENCE</scope>
    <source>
        <tissue evidence="11">Hepatopancreas</tissue>
    </source>
</reference>
<evidence type="ECO:0000259" key="10">
    <source>
        <dbReference type="Pfam" id="PF00662"/>
    </source>
</evidence>
<name>Q34177_CEPNE</name>
<evidence type="ECO:0000256" key="7">
    <source>
        <dbReference type="ARBA" id="ARBA00049551"/>
    </source>
</evidence>
<feature type="transmembrane region" description="Helical" evidence="8">
    <location>
        <begin position="94"/>
        <end position="119"/>
    </location>
</feature>
<feature type="transmembrane region" description="Helical" evidence="8">
    <location>
        <begin position="198"/>
        <end position="228"/>
    </location>
</feature>
<feature type="transmembrane region" description="Helical" evidence="8">
    <location>
        <begin position="12"/>
        <end position="30"/>
    </location>
</feature>
<evidence type="ECO:0000259" key="9">
    <source>
        <dbReference type="Pfam" id="PF00361"/>
    </source>
</evidence>
<feature type="transmembrane region" description="Helical" evidence="8">
    <location>
        <begin position="542"/>
        <end position="560"/>
    </location>
</feature>
<keyword evidence="8" id="KW-0813">Transport</keyword>
<dbReference type="GO" id="GO:0003954">
    <property type="term" value="F:NADH dehydrogenase activity"/>
    <property type="evidence" value="ECO:0007669"/>
    <property type="project" value="TreeGrafter"/>
</dbReference>
<evidence type="ECO:0000256" key="1">
    <source>
        <dbReference type="ARBA" id="ARBA00004141"/>
    </source>
</evidence>
<dbReference type="PRINTS" id="PR01434">
    <property type="entry name" value="NADHDHGNASE5"/>
</dbReference>
<evidence type="ECO:0000256" key="4">
    <source>
        <dbReference type="ARBA" id="ARBA00022692"/>
    </source>
</evidence>
<feature type="transmembrane region" description="Helical" evidence="8">
    <location>
        <begin position="374"/>
        <end position="392"/>
    </location>
</feature>
<keyword evidence="8" id="KW-0520">NAD</keyword>
<dbReference type="AlphaFoldDB" id="Q34177"/>
<reference evidence="11" key="1">
    <citation type="journal article" date="1996" name="J. Mol. Evol.">
        <title>Complete DNA sequence of the mitochondrial genome of Cepaea nemoralis (Gastropoda: Pulmonata).</title>
        <authorList>
            <person name="Terrett J.A."/>
            <person name="Miles S."/>
            <person name="Thomas R.H."/>
        </authorList>
    </citation>
    <scope>NUCLEOTIDE SEQUENCE</scope>
    <source>
        <tissue evidence="11">Hepatopancreas</tissue>
    </source>
</reference>
<feature type="transmembrane region" description="Helical" evidence="8">
    <location>
        <begin position="413"/>
        <end position="435"/>
    </location>
</feature>
<evidence type="ECO:0000256" key="5">
    <source>
        <dbReference type="ARBA" id="ARBA00022989"/>
    </source>
</evidence>
<keyword evidence="5 8" id="KW-1133">Transmembrane helix</keyword>
<feature type="transmembrane region" description="Helical" evidence="8">
    <location>
        <begin position="140"/>
        <end position="161"/>
    </location>
</feature>
<feature type="transmembrane region" description="Helical" evidence="8">
    <location>
        <begin position="336"/>
        <end position="354"/>
    </location>
</feature>
<dbReference type="InterPro" id="IPR003945">
    <property type="entry name" value="NU5C-like"/>
</dbReference>
<geneLocation type="mitochondrion" evidence="11"/>
<accession>Q34177</accession>
<feature type="transmembrane region" description="Helical" evidence="8">
    <location>
        <begin position="296"/>
        <end position="316"/>
    </location>
</feature>
<comment type="function">
    <text evidence="8">Core subunit of the mitochondrial membrane respiratory chain NADH dehydrogenase (Complex I) which catalyzes electron transfer from NADH through the respiratory chain, using ubiquinone as an electron acceptor. Essential for the catalytic activity and assembly of complex I.</text>
</comment>
<dbReference type="GO" id="GO:0015990">
    <property type="term" value="P:electron transport coupled proton transport"/>
    <property type="evidence" value="ECO:0007669"/>
    <property type="project" value="TreeGrafter"/>
</dbReference>
<protein>
    <recommendedName>
        <fullName evidence="3 8">NADH-ubiquinone oxidoreductase chain 5</fullName>
        <ecNumber evidence="2 8">7.1.1.2</ecNumber>
    </recommendedName>
</protein>
<feature type="domain" description="NADH-Ubiquinone oxidoreductase (complex I) chain 5 N-terminal" evidence="10">
    <location>
        <begin position="50"/>
        <end position="88"/>
    </location>
</feature>
<proteinExistence type="inferred from homology"/>
<keyword evidence="4 8" id="KW-0812">Transmembrane</keyword>
<dbReference type="PANTHER" id="PTHR42829">
    <property type="entry name" value="NADH-UBIQUINONE OXIDOREDUCTASE CHAIN 5"/>
    <property type="match status" value="1"/>
</dbReference>